<comment type="caution">
    <text evidence="3">The sequence shown here is derived from an EMBL/GenBank/DDBJ whole genome shotgun (WGS) entry which is preliminary data.</text>
</comment>
<keyword evidence="2" id="KW-0472">Membrane</keyword>
<dbReference type="Gene3D" id="2.60.120.260">
    <property type="entry name" value="Galactose-binding domain-like"/>
    <property type="match status" value="1"/>
</dbReference>
<name>A0A917IYB1_9MICC</name>
<feature type="region of interest" description="Disordered" evidence="1">
    <location>
        <begin position="224"/>
        <end position="271"/>
    </location>
</feature>
<keyword evidence="2" id="KW-0812">Transmembrane</keyword>
<organism evidence="3 4">
    <name type="scientific">Rothia aerolata</name>
    <dbReference type="NCBI Taxonomy" id="1812262"/>
    <lineage>
        <taxon>Bacteria</taxon>
        <taxon>Bacillati</taxon>
        <taxon>Actinomycetota</taxon>
        <taxon>Actinomycetes</taxon>
        <taxon>Micrococcales</taxon>
        <taxon>Micrococcaceae</taxon>
        <taxon>Rothia</taxon>
    </lineage>
</organism>
<dbReference type="AlphaFoldDB" id="A0A917IYB1"/>
<accession>A0A917IYB1</accession>
<dbReference type="RefSeq" id="WP_188360320.1">
    <property type="nucleotide sequence ID" value="NZ_BMDC01000004.1"/>
</dbReference>
<feature type="transmembrane region" description="Helical" evidence="2">
    <location>
        <begin position="191"/>
        <end position="213"/>
    </location>
</feature>
<evidence type="ECO:0008006" key="5">
    <source>
        <dbReference type="Google" id="ProtNLM"/>
    </source>
</evidence>
<dbReference type="Proteomes" id="UP000600171">
    <property type="component" value="Unassembled WGS sequence"/>
</dbReference>
<proteinExistence type="predicted"/>
<evidence type="ECO:0000313" key="3">
    <source>
        <dbReference type="EMBL" id="GGH66637.1"/>
    </source>
</evidence>
<evidence type="ECO:0000313" key="4">
    <source>
        <dbReference type="Proteomes" id="UP000600171"/>
    </source>
</evidence>
<keyword evidence="4" id="KW-1185">Reference proteome</keyword>
<evidence type="ECO:0000256" key="1">
    <source>
        <dbReference type="SAM" id="MobiDB-lite"/>
    </source>
</evidence>
<sequence length="411" mass="43158">MSQKPSHSIPLNTVLGERYKVTGTTHETPEGDSILEGKDQVLNRKVSIVVAAPEHHDRLIKNARTMATNARSTIQVLDLGNANGLTYLVTSHSRPEPLVDNLLVDSSMLAATSETQEALGQEIFGDEAPSRGSYTAGAAGAAAASPISATRAADAAPAAEDQDFADYSEYEDYPEERDFDDEDDDERRGSVWIVALAAILLLAAGVAAVFANLGGMVDRDASQEEAANLGGASSSASPSQSPSESPSASPSPTEEEKPEPKFGTVTRLVPSNQGFMADQDRTLGQMTDGNDSTAWMSYGFATSNFGGAAETVGLAYELEEKTTVSELTINQTSGSGGAFTVFTNDSASLDGATEVGSGSFTGEETKVELDQEKQGEGAQYVIVEFTEAPSLSQPIAGYNFGLRINEVSASN</sequence>
<reference evidence="3 4" key="1">
    <citation type="journal article" date="2014" name="Int. J. Syst. Evol. Microbiol.">
        <title>Complete genome sequence of Corynebacterium casei LMG S-19264T (=DSM 44701T), isolated from a smear-ripened cheese.</title>
        <authorList>
            <consortium name="US DOE Joint Genome Institute (JGI-PGF)"/>
            <person name="Walter F."/>
            <person name="Albersmeier A."/>
            <person name="Kalinowski J."/>
            <person name="Ruckert C."/>
        </authorList>
    </citation>
    <scope>NUCLEOTIDE SEQUENCE [LARGE SCALE GENOMIC DNA]</scope>
    <source>
        <strain evidence="3 4">CCM 8669</strain>
    </source>
</reference>
<protein>
    <recommendedName>
        <fullName evidence="5">Serine/threonine protein kinase</fullName>
    </recommendedName>
</protein>
<keyword evidence="2" id="KW-1133">Transmembrane helix</keyword>
<dbReference type="EMBL" id="BMDC01000004">
    <property type="protein sequence ID" value="GGH66637.1"/>
    <property type="molecule type" value="Genomic_DNA"/>
</dbReference>
<gene>
    <name evidence="3" type="ORF">GCM10007359_20990</name>
</gene>
<evidence type="ECO:0000256" key="2">
    <source>
        <dbReference type="SAM" id="Phobius"/>
    </source>
</evidence>
<feature type="compositionally biased region" description="Low complexity" evidence="1">
    <location>
        <begin position="232"/>
        <end position="252"/>
    </location>
</feature>